<dbReference type="EMBL" id="CP022046">
    <property type="protein sequence ID" value="ASE35493.1"/>
    <property type="molecule type" value="Genomic_DNA"/>
</dbReference>
<comment type="pathway">
    <text evidence="8">Carotenoid biosynthesis; staphyloxanthin biosynthesis; staphyloxanthin from farnesyl diphosphate: step 4/5.</text>
</comment>
<organism evidence="13 14">
    <name type="scientific">Mammaliicoccus sciuri</name>
    <name type="common">Staphylococcus sciuri</name>
    <dbReference type="NCBI Taxonomy" id="1296"/>
    <lineage>
        <taxon>Bacteria</taxon>
        <taxon>Bacillati</taxon>
        <taxon>Bacillota</taxon>
        <taxon>Bacilli</taxon>
        <taxon>Bacillales</taxon>
        <taxon>Staphylococcaceae</taxon>
        <taxon>Mammaliicoccus</taxon>
    </lineage>
</organism>
<comment type="function">
    <text evidence="7">Catalyzes the glycosylation of 4,4'-diaponeurosporenoate, i.e. the esterification of glucose at the C1'' position with the carboxyl group of 4,4'-diaponeurosporenic acid, to form glycosyl-4,4'-diaponeurosporenoate. This is a step in the biosynthesis of staphyloxanthin, an orange pigment present in most staphylococci strains.</text>
</comment>
<evidence type="ECO:0000256" key="3">
    <source>
        <dbReference type="ARBA" id="ARBA00022676"/>
    </source>
</evidence>
<dbReference type="PANTHER" id="PTHR43646">
    <property type="entry name" value="GLYCOSYLTRANSFERASE"/>
    <property type="match status" value="1"/>
</dbReference>
<dbReference type="GO" id="GO:0016117">
    <property type="term" value="P:carotenoid biosynthetic process"/>
    <property type="evidence" value="ECO:0007669"/>
    <property type="project" value="UniProtKB-KW"/>
</dbReference>
<evidence type="ECO:0000256" key="2">
    <source>
        <dbReference type="ARBA" id="ARBA00022475"/>
    </source>
</evidence>
<dbReference type="InterPro" id="IPR029044">
    <property type="entry name" value="Nucleotide-diphossugar_trans"/>
</dbReference>
<evidence type="ECO:0000256" key="10">
    <source>
        <dbReference type="ARBA" id="ARBA00040345"/>
    </source>
</evidence>
<evidence type="ECO:0000313" key="14">
    <source>
        <dbReference type="Proteomes" id="UP000197058"/>
    </source>
</evidence>
<evidence type="ECO:0000256" key="11">
    <source>
        <dbReference type="SAM" id="Phobius"/>
    </source>
</evidence>
<comment type="similarity">
    <text evidence="9">Belongs to the glycosyltransferase 2 family. CrtQ subfamily.</text>
</comment>
<dbReference type="GO" id="GO:0005886">
    <property type="term" value="C:plasma membrane"/>
    <property type="evidence" value="ECO:0007669"/>
    <property type="project" value="UniProtKB-SubCell"/>
</dbReference>
<comment type="subcellular location">
    <subcellularLocation>
        <location evidence="1">Cell membrane</location>
    </subcellularLocation>
</comment>
<keyword evidence="3" id="KW-0328">Glycosyltransferase</keyword>
<evidence type="ECO:0000256" key="6">
    <source>
        <dbReference type="ARBA" id="ARBA00023136"/>
    </source>
</evidence>
<name>A0AAI8DKP6_MAMSC</name>
<protein>
    <recommendedName>
        <fullName evidence="10">4,4'-diaponeurosporenoate glycosyltransferase</fullName>
    </recommendedName>
</protein>
<evidence type="ECO:0000256" key="7">
    <source>
        <dbReference type="ARBA" id="ARBA00037281"/>
    </source>
</evidence>
<dbReference type="Proteomes" id="UP000197058">
    <property type="component" value="Chromosome"/>
</dbReference>
<gene>
    <name evidence="13" type="ORF">CEP64_13165</name>
</gene>
<dbReference type="CDD" id="cd00761">
    <property type="entry name" value="Glyco_tranf_GTA_type"/>
    <property type="match status" value="1"/>
</dbReference>
<evidence type="ECO:0000256" key="5">
    <source>
        <dbReference type="ARBA" id="ARBA00022746"/>
    </source>
</evidence>
<evidence type="ECO:0000256" key="9">
    <source>
        <dbReference type="ARBA" id="ARBA00038120"/>
    </source>
</evidence>
<feature type="transmembrane region" description="Helical" evidence="11">
    <location>
        <begin position="280"/>
        <end position="299"/>
    </location>
</feature>
<feature type="transmembrane region" description="Helical" evidence="11">
    <location>
        <begin position="254"/>
        <end position="274"/>
    </location>
</feature>
<evidence type="ECO:0000256" key="8">
    <source>
        <dbReference type="ARBA" id="ARBA00037904"/>
    </source>
</evidence>
<dbReference type="InterPro" id="IPR001173">
    <property type="entry name" value="Glyco_trans_2-like"/>
</dbReference>
<dbReference type="AlphaFoldDB" id="A0AAI8DKP6"/>
<keyword evidence="11" id="KW-0812">Transmembrane</keyword>
<evidence type="ECO:0000313" key="13">
    <source>
        <dbReference type="EMBL" id="ASE35493.1"/>
    </source>
</evidence>
<feature type="transmembrane region" description="Helical" evidence="11">
    <location>
        <begin position="306"/>
        <end position="326"/>
    </location>
</feature>
<dbReference type="PANTHER" id="PTHR43646:SF2">
    <property type="entry name" value="GLYCOSYLTRANSFERASE 2-LIKE DOMAIN-CONTAINING PROTEIN"/>
    <property type="match status" value="1"/>
</dbReference>
<keyword evidence="11" id="KW-1133">Transmembrane helix</keyword>
<reference evidence="14" key="1">
    <citation type="submission" date="2017-06" db="EMBL/GenBank/DDBJ databases">
        <title>FDA dAtabase for Regulatory Grade micrObial Sequences (FDA-ARGOS): Supporting development and validation of Infectious Disease Dx tests.</title>
        <authorList>
            <person name="Goldberg B."/>
            <person name="Campos J."/>
            <person name="Tallon L."/>
            <person name="Sadzewicz L."/>
            <person name="Sengamalay N."/>
            <person name="Ott S."/>
            <person name="Godinez A."/>
            <person name="Nagaraj S."/>
            <person name="Vavikolanu K."/>
            <person name="Nadendla S."/>
            <person name="George J."/>
            <person name="Geyer C."/>
            <person name="Sichtig H."/>
        </authorList>
    </citation>
    <scope>NUCLEOTIDE SEQUENCE [LARGE SCALE GENOMIC DNA]</scope>
    <source>
        <strain evidence="14">FDAARGOS_285</strain>
    </source>
</reference>
<feature type="domain" description="Glycosyltransferase 2-like" evidence="12">
    <location>
        <begin position="21"/>
        <end position="109"/>
    </location>
</feature>
<keyword evidence="4" id="KW-0808">Transferase</keyword>
<keyword evidence="6 11" id="KW-0472">Membrane</keyword>
<dbReference type="SUPFAM" id="SSF53448">
    <property type="entry name" value="Nucleotide-diphospho-sugar transferases"/>
    <property type="match status" value="1"/>
</dbReference>
<proteinExistence type="inferred from homology"/>
<dbReference type="GO" id="GO:0016757">
    <property type="term" value="F:glycosyltransferase activity"/>
    <property type="evidence" value="ECO:0007669"/>
    <property type="project" value="UniProtKB-KW"/>
</dbReference>
<evidence type="ECO:0000256" key="4">
    <source>
        <dbReference type="ARBA" id="ARBA00022679"/>
    </source>
</evidence>
<evidence type="ECO:0000259" key="12">
    <source>
        <dbReference type="Pfam" id="PF00535"/>
    </source>
</evidence>
<dbReference type="KEGG" id="sscu:CEP64_13165"/>
<dbReference type="Pfam" id="PF00535">
    <property type="entry name" value="Glycos_transf_2"/>
    <property type="match status" value="1"/>
</dbReference>
<sequence length="347" mass="39908">MYFRRCKINPSHMEASKTPVSLIVPARNEAKNLPNLLKLVANHKDIEIIVMDDDSTDQTCAIAEQYGAHVYKVSKHATWKGKSHACWEGSQVASHNMLLFVDADVQFSRLDSIWQIVNQYKLQQYRGLLSIQPYHMIERLYENASALFNVMTIVGMNTFSITKSKYDDQMAFGPVILTNKQDYELTQGHFNAKDSIIEGFAISKSYHQHALPVELYEGQGVVNFRMYPQGYKSLIEGWSKHIALGAQVTKQSTLALIVLWLIGTVTSTIMVIISLWLNPIFIALALMVYVLYAFQHYIILKRTGNFHILVSVCHPLMFMNFMMIFMKSWFDVHVFKIIQWKGRKINL</sequence>
<accession>A0AAI8DKP6</accession>
<dbReference type="Gene3D" id="3.90.550.10">
    <property type="entry name" value="Spore Coat Polysaccharide Biosynthesis Protein SpsA, Chain A"/>
    <property type="match status" value="1"/>
</dbReference>
<keyword evidence="5" id="KW-0125">Carotenoid biosynthesis</keyword>
<keyword evidence="2" id="KW-1003">Cell membrane</keyword>
<evidence type="ECO:0000256" key="1">
    <source>
        <dbReference type="ARBA" id="ARBA00004236"/>
    </source>
</evidence>